<organism evidence="2 3">
    <name type="scientific">Flavobacterium succinicans</name>
    <dbReference type="NCBI Taxonomy" id="29536"/>
    <lineage>
        <taxon>Bacteria</taxon>
        <taxon>Pseudomonadati</taxon>
        <taxon>Bacteroidota</taxon>
        <taxon>Flavobacteriia</taxon>
        <taxon>Flavobacteriales</taxon>
        <taxon>Flavobacteriaceae</taxon>
        <taxon>Flavobacterium</taxon>
    </lineage>
</organism>
<keyword evidence="3" id="KW-1185">Reference proteome</keyword>
<evidence type="ECO:0000313" key="3">
    <source>
        <dbReference type="Proteomes" id="UP000093807"/>
    </source>
</evidence>
<dbReference type="OrthoDB" id="8613168at2"/>
<name>A0A199XTQ0_9FLAO</name>
<reference evidence="2 3" key="1">
    <citation type="submission" date="2016-06" db="EMBL/GenBank/DDBJ databases">
        <title>Draft genome sequence of Flavobacterium succinicans strain DD5b.</title>
        <authorList>
            <person name="Poehlein A."/>
            <person name="Daniel R."/>
            <person name="Simeonova D.D."/>
        </authorList>
    </citation>
    <scope>NUCLEOTIDE SEQUENCE [LARGE SCALE GENOMIC DNA]</scope>
    <source>
        <strain evidence="2 3">DD5b</strain>
    </source>
</reference>
<feature type="chain" id="PRO_5008286960" description="Lipoprotein" evidence="1">
    <location>
        <begin position="19"/>
        <end position="175"/>
    </location>
</feature>
<keyword evidence="1" id="KW-0732">Signal</keyword>
<evidence type="ECO:0008006" key="4">
    <source>
        <dbReference type="Google" id="ProtNLM"/>
    </source>
</evidence>
<comment type="caution">
    <text evidence="2">The sequence shown here is derived from an EMBL/GenBank/DDBJ whole genome shotgun (WGS) entry which is preliminary data.</text>
</comment>
<dbReference type="PATRIC" id="fig|29536.5.peg.896"/>
<protein>
    <recommendedName>
        <fullName evidence="4">Lipoprotein</fullName>
    </recommendedName>
</protein>
<evidence type="ECO:0000313" key="2">
    <source>
        <dbReference type="EMBL" id="OAZ05020.1"/>
    </source>
</evidence>
<dbReference type="PROSITE" id="PS51257">
    <property type="entry name" value="PROKAR_LIPOPROTEIN"/>
    <property type="match status" value="1"/>
</dbReference>
<dbReference type="RefSeq" id="WP_064714718.1">
    <property type="nucleotide sequence ID" value="NZ_JMTM01000017.1"/>
</dbReference>
<evidence type="ECO:0000256" key="1">
    <source>
        <dbReference type="SAM" id="SignalP"/>
    </source>
</evidence>
<dbReference type="Proteomes" id="UP000093807">
    <property type="component" value="Unassembled WGS sequence"/>
</dbReference>
<dbReference type="EMBL" id="JMTM01000017">
    <property type="protein sequence ID" value="OAZ05020.1"/>
    <property type="molecule type" value="Genomic_DNA"/>
</dbReference>
<accession>A0A199XTQ0</accession>
<sequence>MKKIIVIVVIVASLLFVACQSKPKTEKEENKNKAVVKTQNKAKTTDISFVLAKNYFVKNTIDKVDNPKIETAEKFNEIFGMATTMGKDGKPTEIDFTKQYVIAVILPETDLMTTIDPVSLQKDGNGKITLTYKKVVGQKQTFTIKPSFEIIVDKIENGTIELKEQKYKKLNQKSK</sequence>
<gene>
    <name evidence="2" type="ORF">FLB_08680</name>
</gene>
<proteinExistence type="predicted"/>
<dbReference type="AlphaFoldDB" id="A0A199XTQ0"/>
<feature type="signal peptide" evidence="1">
    <location>
        <begin position="1"/>
        <end position="18"/>
    </location>
</feature>